<organism evidence="7 9">
    <name type="scientific">Acutalibacter muris</name>
    <dbReference type="NCBI Taxonomy" id="1796620"/>
    <lineage>
        <taxon>Bacteria</taxon>
        <taxon>Bacillati</taxon>
        <taxon>Bacillota</taxon>
        <taxon>Clostridia</taxon>
        <taxon>Eubacteriales</taxon>
        <taxon>Acutalibacteraceae</taxon>
        <taxon>Acutalibacter</taxon>
    </lineage>
</organism>
<gene>
    <name evidence="6" type="ORF">ADH66_16200</name>
    <name evidence="7" type="ORF">I5Q82_06580</name>
</gene>
<evidence type="ECO:0000259" key="5">
    <source>
        <dbReference type="Pfam" id="PF13180"/>
    </source>
</evidence>
<keyword evidence="4" id="KW-0812">Transmembrane</keyword>
<dbReference type="InterPro" id="IPR009003">
    <property type="entry name" value="Peptidase_S1_PA"/>
</dbReference>
<evidence type="ECO:0000256" key="1">
    <source>
        <dbReference type="ARBA" id="ARBA00022670"/>
    </source>
</evidence>
<feature type="compositionally biased region" description="Polar residues" evidence="3">
    <location>
        <begin position="30"/>
        <end position="43"/>
    </location>
</feature>
<feature type="compositionally biased region" description="Low complexity" evidence="3">
    <location>
        <begin position="10"/>
        <end position="21"/>
    </location>
</feature>
<dbReference type="SUPFAM" id="SSF50494">
    <property type="entry name" value="Trypsin-like serine proteases"/>
    <property type="match status" value="1"/>
</dbReference>
<dbReference type="GO" id="GO:0004252">
    <property type="term" value="F:serine-type endopeptidase activity"/>
    <property type="evidence" value="ECO:0007669"/>
    <property type="project" value="InterPro"/>
</dbReference>
<keyword evidence="4" id="KW-0472">Membrane</keyword>
<dbReference type="InterPro" id="IPR001940">
    <property type="entry name" value="Peptidase_S1C"/>
</dbReference>
<evidence type="ECO:0000256" key="4">
    <source>
        <dbReference type="SAM" id="Phobius"/>
    </source>
</evidence>
<dbReference type="Pfam" id="PF13365">
    <property type="entry name" value="Trypsin_2"/>
    <property type="match status" value="1"/>
</dbReference>
<dbReference type="Gene3D" id="2.30.42.10">
    <property type="match status" value="1"/>
</dbReference>
<sequence length="492" mass="51824">MNTYDNDNKSTQSESESTVQQKPAAPEYGSANQSNTGAFPYTTQTAAPRYQYPQYQTPPAYQAPAQTQQSSYSWGPGAPQGYYQQPKPAQKKKKGGRFFVKALAAVLACGVVSLGSVGVFAGMIQNGVVNIQSPENAEDTAAFTLYKRVDSDAGATPTATKSGLTTQGVAQKVIPSVVCVQNYQIIEQQNGFFSYFYGMGDEREKSGELSPAGEGSGIILSEDGYIVTNQHVISGADRLSVVTSDGTSYEAELIGEDSQTDLAVIKVNTEDKLTPAEFGSSDDLQVTDQVLAIGNPGGLQFNSSVTIGYVSALNRPVTNGETGFVVNCIQTDAAINPGNSGGALVDLNGLVVGINSSKIAATEYEGMGFAIPSTVVQPIVSDLIEYGYVRDRAMLGITGAFVNRSMSSFYGLPQGYCVGETVTENAKASGLKTNDIITAIDDTQVVAENTVSSYLATKKPGDKVTLTVDRPLTGESGLKIELTLSANTGSNN</sequence>
<dbReference type="KEGG" id="amur:ADH66_16200"/>
<evidence type="ECO:0000256" key="2">
    <source>
        <dbReference type="ARBA" id="ARBA00022801"/>
    </source>
</evidence>
<dbReference type="Gene3D" id="2.40.10.120">
    <property type="match status" value="1"/>
</dbReference>
<reference evidence="6" key="1">
    <citation type="journal article" date="2017" name="Genome Announc.">
        <title>High-Quality Whole-Genome Sequences of the Oligo-Mouse-Microbiota Bacterial Community.</title>
        <authorList>
            <person name="Garzetti D."/>
            <person name="Brugiroux S."/>
            <person name="Bunk B."/>
            <person name="Pukall R."/>
            <person name="McCoy K.D."/>
            <person name="Macpherson A.J."/>
            <person name="Stecher B."/>
        </authorList>
    </citation>
    <scope>NUCLEOTIDE SEQUENCE</scope>
    <source>
        <strain evidence="6">KB18</strain>
    </source>
</reference>
<dbReference type="EMBL" id="CP021422">
    <property type="protein sequence ID" value="ASB42063.1"/>
    <property type="molecule type" value="Genomic_DNA"/>
</dbReference>
<evidence type="ECO:0000313" key="7">
    <source>
        <dbReference type="EMBL" id="QQR31332.1"/>
    </source>
</evidence>
<dbReference type="InterPro" id="IPR001478">
    <property type="entry name" value="PDZ"/>
</dbReference>
<reference evidence="7 9" key="3">
    <citation type="submission" date="2020-11" db="EMBL/GenBank/DDBJ databases">
        <title>Closed and high quality bacterial genomes of the OMM12 community.</title>
        <authorList>
            <person name="Marbouty M."/>
            <person name="Lamy-Besnier Q."/>
            <person name="Debarbieux L."/>
            <person name="Koszul R."/>
        </authorList>
    </citation>
    <scope>NUCLEOTIDE SEQUENCE [LARGE SCALE GENOMIC DNA]</scope>
    <source>
        <strain evidence="7 9">KB18</strain>
    </source>
</reference>
<evidence type="ECO:0000256" key="3">
    <source>
        <dbReference type="SAM" id="MobiDB-lite"/>
    </source>
</evidence>
<dbReference type="Proteomes" id="UP000196710">
    <property type="component" value="Chromosome"/>
</dbReference>
<dbReference type="Proteomes" id="UP000596035">
    <property type="component" value="Chromosome"/>
</dbReference>
<dbReference type="PRINTS" id="PR00834">
    <property type="entry name" value="PROTEASES2C"/>
</dbReference>
<dbReference type="InterPro" id="IPR036034">
    <property type="entry name" value="PDZ_sf"/>
</dbReference>
<dbReference type="RefSeq" id="WP_066538713.1">
    <property type="nucleotide sequence ID" value="NZ_CAJTCQ010000001.1"/>
</dbReference>
<feature type="transmembrane region" description="Helical" evidence="4">
    <location>
        <begin position="98"/>
        <end position="124"/>
    </location>
</feature>
<dbReference type="SUPFAM" id="SSF50156">
    <property type="entry name" value="PDZ domain-like"/>
    <property type="match status" value="1"/>
</dbReference>
<evidence type="ECO:0000313" key="8">
    <source>
        <dbReference type="Proteomes" id="UP000196710"/>
    </source>
</evidence>
<feature type="compositionally biased region" description="Low complexity" evidence="3">
    <location>
        <begin position="44"/>
        <end position="88"/>
    </location>
</feature>
<dbReference type="Pfam" id="PF13180">
    <property type="entry name" value="PDZ_2"/>
    <property type="match status" value="1"/>
</dbReference>
<dbReference type="PANTHER" id="PTHR43343:SF3">
    <property type="entry name" value="PROTEASE DO-LIKE 8, CHLOROPLASTIC"/>
    <property type="match status" value="1"/>
</dbReference>
<dbReference type="PANTHER" id="PTHR43343">
    <property type="entry name" value="PEPTIDASE S12"/>
    <property type="match status" value="1"/>
</dbReference>
<reference evidence="8" key="2">
    <citation type="submission" date="2017-05" db="EMBL/GenBank/DDBJ databases">
        <title>Improved OligoMM genomes.</title>
        <authorList>
            <person name="Garzetti D."/>
        </authorList>
    </citation>
    <scope>NUCLEOTIDE SEQUENCE [LARGE SCALE GENOMIC DNA]</scope>
    <source>
        <strain evidence="8">KB18</strain>
    </source>
</reference>
<name>A0A1Z2XUE7_9FIRM</name>
<feature type="region of interest" description="Disordered" evidence="3">
    <location>
        <begin position="1"/>
        <end position="89"/>
    </location>
</feature>
<evidence type="ECO:0000313" key="6">
    <source>
        <dbReference type="EMBL" id="ASB42063.1"/>
    </source>
</evidence>
<dbReference type="GO" id="GO:0006508">
    <property type="term" value="P:proteolysis"/>
    <property type="evidence" value="ECO:0007669"/>
    <property type="project" value="UniProtKB-KW"/>
</dbReference>
<keyword evidence="2" id="KW-0378">Hydrolase</keyword>
<keyword evidence="1" id="KW-0645">Protease</keyword>
<protein>
    <submittedName>
        <fullName evidence="7">Trypsin-like peptidase domain-containing protein</fullName>
    </submittedName>
</protein>
<keyword evidence="8" id="KW-1185">Reference proteome</keyword>
<keyword evidence="4" id="KW-1133">Transmembrane helix</keyword>
<proteinExistence type="predicted"/>
<dbReference type="EMBL" id="CP065321">
    <property type="protein sequence ID" value="QQR31332.1"/>
    <property type="molecule type" value="Genomic_DNA"/>
</dbReference>
<feature type="domain" description="PDZ" evidence="5">
    <location>
        <begin position="425"/>
        <end position="470"/>
    </location>
</feature>
<dbReference type="AlphaFoldDB" id="A0A1Z2XUE7"/>
<accession>A0A1Z2XUE7</accession>
<evidence type="ECO:0000313" key="9">
    <source>
        <dbReference type="Proteomes" id="UP000596035"/>
    </source>
</evidence>
<dbReference type="InterPro" id="IPR051201">
    <property type="entry name" value="Chloro_Bact_Ser_Proteases"/>
</dbReference>